<evidence type="ECO:0000313" key="2">
    <source>
        <dbReference type="Proteomes" id="UP000240509"/>
    </source>
</evidence>
<dbReference type="AlphaFoldDB" id="A0A2T4U5J8"/>
<name>A0A2T4U5J8_9BACI</name>
<comment type="caution">
    <text evidence="1">The sequence shown here is derived from an EMBL/GenBank/DDBJ whole genome shotgun (WGS) entry which is preliminary data.</text>
</comment>
<gene>
    <name evidence="1" type="ORF">C6Y45_09905</name>
</gene>
<organism evidence="1 2">
    <name type="scientific">Alkalicoccus saliphilus</name>
    <dbReference type="NCBI Taxonomy" id="200989"/>
    <lineage>
        <taxon>Bacteria</taxon>
        <taxon>Bacillati</taxon>
        <taxon>Bacillota</taxon>
        <taxon>Bacilli</taxon>
        <taxon>Bacillales</taxon>
        <taxon>Bacillaceae</taxon>
        <taxon>Alkalicoccus</taxon>
    </lineage>
</organism>
<accession>A0A2T4U5J8</accession>
<protein>
    <submittedName>
        <fullName evidence="1">Uncharacterized protein</fullName>
    </submittedName>
</protein>
<reference evidence="1 2" key="1">
    <citation type="submission" date="2018-03" db="EMBL/GenBank/DDBJ databases">
        <title>Alkalicoccus saliphilus sp. nov., isolated from a mineral pool.</title>
        <authorList>
            <person name="Zhao B."/>
        </authorList>
    </citation>
    <scope>NUCLEOTIDE SEQUENCE [LARGE SCALE GENOMIC DNA]</scope>
    <source>
        <strain evidence="1 2">6AG</strain>
    </source>
</reference>
<evidence type="ECO:0000313" key="1">
    <source>
        <dbReference type="EMBL" id="PTL38659.1"/>
    </source>
</evidence>
<dbReference type="Proteomes" id="UP000240509">
    <property type="component" value="Unassembled WGS sequence"/>
</dbReference>
<proteinExistence type="predicted"/>
<keyword evidence="2" id="KW-1185">Reference proteome</keyword>
<dbReference type="EMBL" id="PZJJ01000015">
    <property type="protein sequence ID" value="PTL38659.1"/>
    <property type="molecule type" value="Genomic_DNA"/>
</dbReference>
<sequence length="103" mass="11882">MVPFLRLKHKVSSSNNCFYITSTIQLDKYINSNMRSIYSIELYLIFFRGGTEEATLGRSATFEDPPLVDVRRQRLAENKPSRKRLPGVEPAFLKKSALIKKMI</sequence>